<keyword evidence="1" id="KW-0677">Repeat</keyword>
<keyword evidence="5" id="KW-1185">Reference proteome</keyword>
<keyword evidence="3" id="KW-0472">Membrane</keyword>
<organism evidence="4 5">
    <name type="scientific">Paramormyrops kingsleyae</name>
    <dbReference type="NCBI Taxonomy" id="1676925"/>
    <lineage>
        <taxon>Eukaryota</taxon>
        <taxon>Metazoa</taxon>
        <taxon>Chordata</taxon>
        <taxon>Craniata</taxon>
        <taxon>Vertebrata</taxon>
        <taxon>Euteleostomi</taxon>
        <taxon>Actinopterygii</taxon>
        <taxon>Neopterygii</taxon>
        <taxon>Teleostei</taxon>
        <taxon>Osteoglossocephala</taxon>
        <taxon>Osteoglossomorpha</taxon>
        <taxon>Osteoglossiformes</taxon>
        <taxon>Mormyridae</taxon>
        <taxon>Paramormyrops</taxon>
    </lineage>
</organism>
<dbReference type="AlphaFoldDB" id="A0A3B3QDB1"/>
<dbReference type="GeneTree" id="ENSGT00940000154533"/>
<sequence>MQIQYKKSHDEQLAQFTSLANPPEVDLAKKVFAQRSDVSVPPSSCLSACDNHLHQNTAQHSYSTLLGQERPRNMLAVYSSSNCLSMQAKVYKADYEKARGFSINYCDTPKFKMDNIMKNRNQHAHYKDKYENEVKGHYVGSYEDMNMMHCQRVEEIKGDKNYKADYEDTKNRCFYLQTMTPEYEAVKKLQQCSDKVYKQHPDRVKFTQVTDSPVQVQAAINAKQLSDVRVQEGHTIILEFCAYPCLCVCLQLHYKEKYEKEKFKCYVPPDYPFFIQSRVNAYNLSDNCYKYDWEKTKAKKFEMKSDALPILAARAHTNIISDVKYKKQHEKDKGQMIGALSIEDDPKILHSVHVAKIQSDREYKKNYEKTKTKYHTPLDMMAISQAKKSQAVASNTGYKNLIHKYFLPSDSMALDLAKRANTIQSDNDYKSEYNCYTKGTPWVPFGSLDVEKAKMAGKALDEKNYRQHPDTIKFTSICDSPVMVQAKLNAQQLSDRVYKASGEKFLHTYNLPVDSPELLQAKYNAANFSPVSEQFYKYKKDYEKSRGHHLGYRSLQDDPLLVHYMKVAKMQSDKNYKKDYHKTKLKYSSPVDMLSVVQAKQASAATTNIGYKKLQHRYTLLPDAMDLELARSMMGIQSDNAYKADYNSMLRGASWVPIGSLDVEKAKAASRALDEKSYRQHPSMFSFTSLVDSVNMALATSNTKASGEKFKHTYNLPVDSPEFIQAKYNAVNLSEVSKAQGHSSIVSKDYEKSRGHHLGYRSLQDDPLLVHYMMVAKMQSDKNYKKDYHKTKLKYSSPVDMLSIVQAKQASAATTNIGYKKLQHRYTLLPDAMDLELCNYKNDYNNYMKGTGWVPIGSLAVETARVGTEIQSEKRYRTHPSKFQFTKLMDSMDLALATANNQTMNQKAYTDAWEKDKLKVHIMPDSPLMIQAKINQLNMSEKLYKAGMEEVKRKGYDLQLDAISIKAAKSSRDIASDYKYKQAYEKSRGHHLGYRSLQDDPLLVHYMEVAKLQSDKNYKKDYHKTKLKYSSPVDMLSVVQAKQASAATTNIGYKKLQHRYTLLPDAMDLELARSMNSIVSNVSEKLNSDFSLLLRVQRTKSLWTIIVFLRIFLFYYYYYY</sequence>
<keyword evidence="2" id="KW-0009">Actin-binding</keyword>
<evidence type="ECO:0000313" key="4">
    <source>
        <dbReference type="Ensembl" id="ENSPKIP00000003401.1"/>
    </source>
</evidence>
<accession>A0A3B3QDB1</accession>
<dbReference type="Ensembl" id="ENSPKIT00000027362.1">
    <property type="protein sequence ID" value="ENSPKIP00000003401.1"/>
    <property type="gene ID" value="ENSPKIG00000020784.1"/>
</dbReference>
<dbReference type="Proteomes" id="UP000261540">
    <property type="component" value="Unplaced"/>
</dbReference>
<proteinExistence type="predicted"/>
<evidence type="ECO:0000313" key="5">
    <source>
        <dbReference type="Proteomes" id="UP000261540"/>
    </source>
</evidence>
<evidence type="ECO:0000256" key="1">
    <source>
        <dbReference type="ARBA" id="ARBA00022737"/>
    </source>
</evidence>
<dbReference type="GO" id="GO:0071691">
    <property type="term" value="P:cardiac muscle thin filament assembly"/>
    <property type="evidence" value="ECO:0007669"/>
    <property type="project" value="TreeGrafter"/>
</dbReference>
<dbReference type="InterPro" id="IPR013998">
    <property type="entry name" value="Nebulin-like"/>
</dbReference>
<dbReference type="PANTHER" id="PTHR11039">
    <property type="entry name" value="NEBULIN"/>
    <property type="match status" value="1"/>
</dbReference>
<dbReference type="InterPro" id="IPR055297">
    <property type="entry name" value="NEBU/NEBL"/>
</dbReference>
<dbReference type="GO" id="GO:0030018">
    <property type="term" value="C:Z disc"/>
    <property type="evidence" value="ECO:0007669"/>
    <property type="project" value="InterPro"/>
</dbReference>
<dbReference type="PROSITE" id="PS51216">
    <property type="entry name" value="NEBULIN"/>
    <property type="match status" value="13"/>
</dbReference>
<keyword evidence="3" id="KW-0812">Transmembrane</keyword>
<protein>
    <recommendedName>
        <fullName evidence="6">Nebulin</fullName>
    </recommendedName>
</protein>
<dbReference type="InterPro" id="IPR000900">
    <property type="entry name" value="Nebulin_repeat"/>
</dbReference>
<dbReference type="GO" id="GO:0051015">
    <property type="term" value="F:actin filament binding"/>
    <property type="evidence" value="ECO:0007669"/>
    <property type="project" value="InterPro"/>
</dbReference>
<feature type="transmembrane region" description="Helical" evidence="3">
    <location>
        <begin position="1101"/>
        <end position="1119"/>
    </location>
</feature>
<dbReference type="PANTHER" id="PTHR11039:SF39">
    <property type="entry name" value="NEBULIN-RELATED-ANCHORING PROTEIN"/>
    <property type="match status" value="1"/>
</dbReference>
<evidence type="ECO:0000256" key="3">
    <source>
        <dbReference type="SAM" id="Phobius"/>
    </source>
</evidence>
<reference evidence="4" key="2">
    <citation type="submission" date="2025-09" db="UniProtKB">
        <authorList>
            <consortium name="Ensembl"/>
        </authorList>
    </citation>
    <scope>IDENTIFICATION</scope>
</reference>
<evidence type="ECO:0008006" key="6">
    <source>
        <dbReference type="Google" id="ProtNLM"/>
    </source>
</evidence>
<name>A0A3B3QDB1_9TELE</name>
<dbReference type="PRINTS" id="PR00510">
    <property type="entry name" value="NEBULIN"/>
</dbReference>
<keyword evidence="3" id="KW-1133">Transmembrane helix</keyword>
<dbReference type="Pfam" id="PF00880">
    <property type="entry name" value="Nebulin"/>
    <property type="match status" value="9"/>
</dbReference>
<evidence type="ECO:0000256" key="2">
    <source>
        <dbReference type="ARBA" id="ARBA00023203"/>
    </source>
</evidence>
<reference evidence="4" key="1">
    <citation type="submission" date="2025-08" db="UniProtKB">
        <authorList>
            <consortium name="Ensembl"/>
        </authorList>
    </citation>
    <scope>IDENTIFICATION</scope>
</reference>
<dbReference type="SMART" id="SM00227">
    <property type="entry name" value="NEBU"/>
    <property type="match status" value="25"/>
</dbReference>